<evidence type="ECO:0000313" key="5">
    <source>
        <dbReference type="Proteomes" id="UP000286097"/>
    </source>
</evidence>
<organism evidence="2 4">
    <name type="scientific">Peronospora effusa</name>
    <dbReference type="NCBI Taxonomy" id="542832"/>
    <lineage>
        <taxon>Eukaryota</taxon>
        <taxon>Sar</taxon>
        <taxon>Stramenopiles</taxon>
        <taxon>Oomycota</taxon>
        <taxon>Peronosporomycetes</taxon>
        <taxon>Peronosporales</taxon>
        <taxon>Peronosporaceae</taxon>
        <taxon>Peronospora</taxon>
    </lineage>
</organism>
<dbReference type="VEuPathDB" id="FungiDB:DD237_000152"/>
<comment type="caution">
    <text evidence="2">The sequence shown here is derived from an EMBL/GenBank/DDBJ whole genome shotgun (WGS) entry which is preliminary data.</text>
</comment>
<evidence type="ECO:0000313" key="2">
    <source>
        <dbReference type="EMBL" id="RMX68027.1"/>
    </source>
</evidence>
<feature type="transmembrane region" description="Helical" evidence="1">
    <location>
        <begin position="35"/>
        <end position="60"/>
    </location>
</feature>
<accession>A0A3M6VNN1</accession>
<name>A0A3M6VNN1_9STRA</name>
<evidence type="ECO:0000313" key="4">
    <source>
        <dbReference type="Proteomes" id="UP000282087"/>
    </source>
</evidence>
<dbReference type="Proteomes" id="UP000282087">
    <property type="component" value="Unassembled WGS sequence"/>
</dbReference>
<keyword evidence="1" id="KW-0812">Transmembrane</keyword>
<proteinExistence type="predicted"/>
<keyword evidence="4" id="KW-1185">Reference proteome</keyword>
<reference evidence="4 5" key="1">
    <citation type="submission" date="2018-06" db="EMBL/GenBank/DDBJ databases">
        <title>Comparative genomics of downy mildews reveals potential adaptations to biotrophy.</title>
        <authorList>
            <person name="Fletcher K."/>
            <person name="Klosterman S.J."/>
            <person name="Derevnina L."/>
            <person name="Martin F."/>
            <person name="Koike S."/>
            <person name="Reyes Chin-Wo S."/>
            <person name="Mou B."/>
            <person name="Michelmore R."/>
        </authorList>
    </citation>
    <scope>NUCLEOTIDE SEQUENCE [LARGE SCALE GENOMIC DNA]</scope>
    <source>
        <strain evidence="3 5">R13</strain>
        <strain evidence="2 4">R14</strain>
    </source>
</reference>
<sequence>MSTKDDALAKLRTRMAQPPKDWVDVVMVKMLKDPVYYGVLSLSVFFVLAIIALIATKLLLNQITLEEKQKTRQIKEKKKKKQH</sequence>
<dbReference type="EMBL" id="QKXF01000082">
    <property type="protein sequence ID" value="RQM18145.1"/>
    <property type="molecule type" value="Genomic_DNA"/>
</dbReference>
<dbReference type="AlphaFoldDB" id="A0A3M6VNN1"/>
<protein>
    <submittedName>
        <fullName evidence="2">Uncharacterized protein</fullName>
    </submittedName>
</protein>
<evidence type="ECO:0000313" key="3">
    <source>
        <dbReference type="EMBL" id="RQM18145.1"/>
    </source>
</evidence>
<dbReference type="OrthoDB" id="120238at2759"/>
<dbReference type="Proteomes" id="UP000286097">
    <property type="component" value="Unassembled WGS sequence"/>
</dbReference>
<gene>
    <name evidence="3" type="ORF">DD237_000152</name>
    <name evidence="2" type="ORF">DD238_000100</name>
</gene>
<keyword evidence="1" id="KW-1133">Transmembrane helix</keyword>
<dbReference type="EMBL" id="QLLG01000154">
    <property type="protein sequence ID" value="RMX68027.1"/>
    <property type="molecule type" value="Genomic_DNA"/>
</dbReference>
<keyword evidence="1" id="KW-0472">Membrane</keyword>
<evidence type="ECO:0000256" key="1">
    <source>
        <dbReference type="SAM" id="Phobius"/>
    </source>
</evidence>